<dbReference type="InParanoid" id="A8NNB7"/>
<dbReference type="GeneID" id="6011618"/>
<dbReference type="OrthoDB" id="202672at2759"/>
<proteinExistence type="predicted"/>
<evidence type="ECO:0000313" key="7">
    <source>
        <dbReference type="EMBL" id="EAU86734.1"/>
    </source>
</evidence>
<keyword evidence="2 6" id="KW-0812">Transmembrane</keyword>
<dbReference type="InterPro" id="IPR024512">
    <property type="entry name" value="Ser_palmitoyltrfase_ssu-like"/>
</dbReference>
<comment type="subcellular location">
    <subcellularLocation>
        <location evidence="1">Endoplasmic reticulum membrane</location>
        <topology evidence="1">Multi-pass membrane protein</topology>
    </subcellularLocation>
</comment>
<feature type="transmembrane region" description="Helical" evidence="6">
    <location>
        <begin position="65"/>
        <end position="86"/>
    </location>
</feature>
<dbReference type="AlphaFoldDB" id="A8NNB7"/>
<evidence type="ECO:0000256" key="2">
    <source>
        <dbReference type="ARBA" id="ARBA00022692"/>
    </source>
</evidence>
<dbReference type="OMA" id="MEPWERM"/>
<sequence length="131" mass="14993">MSQVLTLSTRVADGVKPPLYLPPPKPDLRYARRPESGKLAVYLWRWRMWFEGTFALTVMETWERWLVISIFATLCALVLTFLIKFLPHNLLSMQKRAIYYLWGQATGLEGEEGLLKQLERLGLAGVGPNGK</sequence>
<gene>
    <name evidence="7" type="ORF">CC1G_06495</name>
</gene>
<name>A8NNB7_COPC7</name>
<evidence type="ECO:0000256" key="5">
    <source>
        <dbReference type="ARBA" id="ARBA00023136"/>
    </source>
</evidence>
<keyword evidence="5 6" id="KW-0472">Membrane</keyword>
<evidence type="ECO:0000256" key="4">
    <source>
        <dbReference type="ARBA" id="ARBA00022989"/>
    </source>
</evidence>
<dbReference type="EMBL" id="AACS02000012">
    <property type="protein sequence ID" value="EAU86734.1"/>
    <property type="molecule type" value="Genomic_DNA"/>
</dbReference>
<dbReference type="VEuPathDB" id="FungiDB:CC1G_06495"/>
<organism evidence="7 8">
    <name type="scientific">Coprinopsis cinerea (strain Okayama-7 / 130 / ATCC MYA-4618 / FGSC 9003)</name>
    <name type="common">Inky cap fungus</name>
    <name type="synonym">Hormographiella aspergillata</name>
    <dbReference type="NCBI Taxonomy" id="240176"/>
    <lineage>
        <taxon>Eukaryota</taxon>
        <taxon>Fungi</taxon>
        <taxon>Dikarya</taxon>
        <taxon>Basidiomycota</taxon>
        <taxon>Agaricomycotina</taxon>
        <taxon>Agaricomycetes</taxon>
        <taxon>Agaricomycetidae</taxon>
        <taxon>Agaricales</taxon>
        <taxon>Agaricineae</taxon>
        <taxon>Psathyrellaceae</taxon>
        <taxon>Coprinopsis</taxon>
    </lineage>
</organism>
<dbReference type="Pfam" id="PF11779">
    <property type="entry name" value="SPT_ssu-like"/>
    <property type="match status" value="1"/>
</dbReference>
<evidence type="ECO:0000313" key="8">
    <source>
        <dbReference type="Proteomes" id="UP000001861"/>
    </source>
</evidence>
<keyword evidence="3" id="KW-0256">Endoplasmic reticulum</keyword>
<protein>
    <submittedName>
        <fullName evidence="7">Uncharacterized protein</fullName>
    </submittedName>
</protein>
<dbReference type="eggNOG" id="ENOG502SGA0">
    <property type="taxonomic scope" value="Eukaryota"/>
</dbReference>
<dbReference type="GO" id="GO:0005789">
    <property type="term" value="C:endoplasmic reticulum membrane"/>
    <property type="evidence" value="ECO:0007669"/>
    <property type="project" value="UniProtKB-SubCell"/>
</dbReference>
<dbReference type="KEGG" id="cci:CC1G_06495"/>
<dbReference type="RefSeq" id="XP_001835092.1">
    <property type="nucleotide sequence ID" value="XM_001835040.2"/>
</dbReference>
<evidence type="ECO:0000256" key="1">
    <source>
        <dbReference type="ARBA" id="ARBA00004477"/>
    </source>
</evidence>
<dbReference type="Proteomes" id="UP000001861">
    <property type="component" value="Unassembled WGS sequence"/>
</dbReference>
<evidence type="ECO:0000256" key="3">
    <source>
        <dbReference type="ARBA" id="ARBA00022824"/>
    </source>
</evidence>
<keyword evidence="4 6" id="KW-1133">Transmembrane helix</keyword>
<accession>A8NNB7</accession>
<keyword evidence="8" id="KW-1185">Reference proteome</keyword>
<reference evidence="7 8" key="1">
    <citation type="journal article" date="2010" name="Proc. Natl. Acad. Sci. U.S.A.">
        <title>Insights into evolution of multicellular fungi from the assembled chromosomes of the mushroom Coprinopsis cinerea (Coprinus cinereus).</title>
        <authorList>
            <person name="Stajich J.E."/>
            <person name="Wilke S.K."/>
            <person name="Ahren D."/>
            <person name="Au C.H."/>
            <person name="Birren B.W."/>
            <person name="Borodovsky M."/>
            <person name="Burns C."/>
            <person name="Canback B."/>
            <person name="Casselton L.A."/>
            <person name="Cheng C.K."/>
            <person name="Deng J."/>
            <person name="Dietrich F.S."/>
            <person name="Fargo D.C."/>
            <person name="Farman M.L."/>
            <person name="Gathman A.C."/>
            <person name="Goldberg J."/>
            <person name="Guigo R."/>
            <person name="Hoegger P.J."/>
            <person name="Hooker J.B."/>
            <person name="Huggins A."/>
            <person name="James T.Y."/>
            <person name="Kamada T."/>
            <person name="Kilaru S."/>
            <person name="Kodira C."/>
            <person name="Kues U."/>
            <person name="Kupfer D."/>
            <person name="Kwan H.S."/>
            <person name="Lomsadze A."/>
            <person name="Li W."/>
            <person name="Lilly W.W."/>
            <person name="Ma L.J."/>
            <person name="Mackey A.J."/>
            <person name="Manning G."/>
            <person name="Martin F."/>
            <person name="Muraguchi H."/>
            <person name="Natvig D.O."/>
            <person name="Palmerini H."/>
            <person name="Ramesh M.A."/>
            <person name="Rehmeyer C.J."/>
            <person name="Roe B.A."/>
            <person name="Shenoy N."/>
            <person name="Stanke M."/>
            <person name="Ter-Hovhannisyan V."/>
            <person name="Tunlid A."/>
            <person name="Velagapudi R."/>
            <person name="Vision T.J."/>
            <person name="Zeng Q."/>
            <person name="Zolan M.E."/>
            <person name="Pukkila P.J."/>
        </authorList>
    </citation>
    <scope>NUCLEOTIDE SEQUENCE [LARGE SCALE GENOMIC DNA]</scope>
    <source>
        <strain evidence="8">Okayama-7 / 130 / ATCC MYA-4618 / FGSC 9003</strain>
    </source>
</reference>
<comment type="caution">
    <text evidence="7">The sequence shown here is derived from an EMBL/GenBank/DDBJ whole genome shotgun (WGS) entry which is preliminary data.</text>
</comment>
<evidence type="ECO:0000256" key="6">
    <source>
        <dbReference type="SAM" id="Phobius"/>
    </source>
</evidence>